<sequence>MQNGELNRFDSPEKILAHAGLSPSTYHSGHFESSYSHKEKRTSKYLRYALFNVAKFVSHLDPTFSAYLNKKRSEDKRYITASKKLVRVIYQLEKLNQSYIKAAIFVMQFLIFNLVLKAFPKSFENTNCSLDL</sequence>
<organism evidence="2 3">
    <name type="scientific">Anaerocolumna cellulosilytica</name>
    <dbReference type="NCBI Taxonomy" id="433286"/>
    <lineage>
        <taxon>Bacteria</taxon>
        <taxon>Bacillati</taxon>
        <taxon>Bacillota</taxon>
        <taxon>Clostridia</taxon>
        <taxon>Lachnospirales</taxon>
        <taxon>Lachnospiraceae</taxon>
        <taxon>Anaerocolumna</taxon>
    </lineage>
</organism>
<dbReference type="GO" id="GO:0003677">
    <property type="term" value="F:DNA binding"/>
    <property type="evidence" value="ECO:0007669"/>
    <property type="project" value="InterPro"/>
</dbReference>
<name>A0A6S6QTU6_9FIRM</name>
<dbReference type="GO" id="GO:0004803">
    <property type="term" value="F:transposase activity"/>
    <property type="evidence" value="ECO:0007669"/>
    <property type="project" value="InterPro"/>
</dbReference>
<dbReference type="GO" id="GO:0006313">
    <property type="term" value="P:DNA transposition"/>
    <property type="evidence" value="ECO:0007669"/>
    <property type="project" value="InterPro"/>
</dbReference>
<dbReference type="KEGG" id="acel:acsn021_00880"/>
<evidence type="ECO:0000313" key="2">
    <source>
        <dbReference type="EMBL" id="BCJ92519.1"/>
    </source>
</evidence>
<reference evidence="2 3" key="1">
    <citation type="journal article" date="2016" name="Int. J. Syst. Evol. Microbiol.">
        <title>Descriptions of Anaerotaenia torta gen. nov., sp. nov. and Anaerocolumna cellulosilytica gen. nov., sp. nov. isolated from a methanogenic reactor of cattle waste.</title>
        <authorList>
            <person name="Uek A."/>
            <person name="Ohtaki Y."/>
            <person name="Kaku N."/>
            <person name="Ueki K."/>
        </authorList>
    </citation>
    <scope>NUCLEOTIDE SEQUENCE [LARGE SCALE GENOMIC DNA]</scope>
    <source>
        <strain evidence="2 3">SN021</strain>
    </source>
</reference>
<dbReference type="PANTHER" id="PTHR33055">
    <property type="entry name" value="TRANSPOSASE FOR INSERTION SEQUENCE ELEMENT IS1111A"/>
    <property type="match status" value="1"/>
</dbReference>
<keyword evidence="3" id="KW-1185">Reference proteome</keyword>
<dbReference type="AlphaFoldDB" id="A0A6S6QTU6"/>
<dbReference type="RefSeq" id="WP_184093062.1">
    <property type="nucleotide sequence ID" value="NZ_JACHHS010000011.1"/>
</dbReference>
<protein>
    <recommendedName>
        <fullName evidence="1">Transposase IS116/IS110/IS902 C-terminal domain-containing protein</fullName>
    </recommendedName>
</protein>
<dbReference type="EMBL" id="AP023367">
    <property type="protein sequence ID" value="BCJ92519.1"/>
    <property type="molecule type" value="Genomic_DNA"/>
</dbReference>
<evidence type="ECO:0000313" key="3">
    <source>
        <dbReference type="Proteomes" id="UP000515561"/>
    </source>
</evidence>
<dbReference type="PANTHER" id="PTHR33055:SF15">
    <property type="entry name" value="TRANSPOSASE-RELATED"/>
    <property type="match status" value="1"/>
</dbReference>
<feature type="domain" description="Transposase IS116/IS110/IS902 C-terminal" evidence="1">
    <location>
        <begin position="4"/>
        <end position="68"/>
    </location>
</feature>
<dbReference type="InterPro" id="IPR047650">
    <property type="entry name" value="Transpos_IS110"/>
</dbReference>
<dbReference type="Proteomes" id="UP000515561">
    <property type="component" value="Chromosome"/>
</dbReference>
<evidence type="ECO:0000259" key="1">
    <source>
        <dbReference type="Pfam" id="PF02371"/>
    </source>
</evidence>
<gene>
    <name evidence="2" type="ORF">acsn021_00880</name>
</gene>
<dbReference type="InterPro" id="IPR003346">
    <property type="entry name" value="Transposase_20"/>
</dbReference>
<proteinExistence type="predicted"/>
<accession>A0A6S6QTU6</accession>
<dbReference type="Pfam" id="PF02371">
    <property type="entry name" value="Transposase_20"/>
    <property type="match status" value="1"/>
</dbReference>